<dbReference type="InterPro" id="IPR002347">
    <property type="entry name" value="SDR_fam"/>
</dbReference>
<comment type="caution">
    <text evidence="4">The sequence shown here is derived from an EMBL/GenBank/DDBJ whole genome shotgun (WGS) entry which is preliminary data.</text>
</comment>
<dbReference type="NCBIfam" id="NF004792">
    <property type="entry name" value="PRK06139.1"/>
    <property type="match status" value="1"/>
</dbReference>
<keyword evidence="5" id="KW-1185">Reference proteome</keyword>
<sequence>MQNHPLNGKTIVITGASSGAGRMTALQFARYKTCLVLAGRNMVALNETAEQCRNAGAETLVQRTDTGDYEMVKSLARAAKNWKGSIHVWVNNAGVLAAGVFDAVPMELHEKVIRTNLLGYMHGAHAVLRIFKDQGYGTLINNISVGGYLPVPYGSCYSASKFGVLGFFEALKGELADWPHIHVCDLFPAFLNTPGIHHAANYTGKVIKPAPPVFDPVHVARACVRVALVPKPVTYIGFTARPLKWIHIICPAFMSYFTGRIIRKYLDKANLIAETSGNVFDTVEFGMSTHGNNGNIPKPSKTLAASAAVGLLVGFWLTRALSLRRS</sequence>
<dbReference type="OrthoDB" id="9775296at2"/>
<dbReference type="PANTHER" id="PTHR44196:SF1">
    <property type="entry name" value="DEHYDROGENASE_REDUCTASE SDR FAMILY MEMBER 7B"/>
    <property type="match status" value="1"/>
</dbReference>
<proteinExistence type="inferred from homology"/>
<accession>A0A0C1KTM8</accession>
<dbReference type="GO" id="GO:0016491">
    <property type="term" value="F:oxidoreductase activity"/>
    <property type="evidence" value="ECO:0007669"/>
    <property type="project" value="UniProtKB-KW"/>
</dbReference>
<dbReference type="Proteomes" id="UP000031408">
    <property type="component" value="Unassembled WGS sequence"/>
</dbReference>
<reference evidence="4 5" key="1">
    <citation type="submission" date="2014-11" db="EMBL/GenBank/DDBJ databases">
        <title>Genome sequence of Flavihumibacter solisilvae 3-3.</title>
        <authorList>
            <person name="Zhou G."/>
            <person name="Li M."/>
            <person name="Wang G."/>
        </authorList>
    </citation>
    <scope>NUCLEOTIDE SEQUENCE [LARGE SCALE GENOMIC DNA]</scope>
    <source>
        <strain evidence="4 5">3-3</strain>
    </source>
</reference>
<dbReference type="AlphaFoldDB" id="A0A0C1KTM8"/>
<dbReference type="SUPFAM" id="SSF51735">
    <property type="entry name" value="NAD(P)-binding Rossmann-fold domains"/>
    <property type="match status" value="1"/>
</dbReference>
<evidence type="ECO:0000313" key="4">
    <source>
        <dbReference type="EMBL" id="KIC90751.1"/>
    </source>
</evidence>
<evidence type="ECO:0000256" key="3">
    <source>
        <dbReference type="RuleBase" id="RU000363"/>
    </source>
</evidence>
<dbReference type="PANTHER" id="PTHR44196">
    <property type="entry name" value="DEHYDROGENASE/REDUCTASE SDR FAMILY MEMBER 7B"/>
    <property type="match status" value="1"/>
</dbReference>
<gene>
    <name evidence="4" type="ORF">OI18_22960</name>
</gene>
<organism evidence="4 5">
    <name type="scientific">Flavihumibacter solisilvae</name>
    <dbReference type="NCBI Taxonomy" id="1349421"/>
    <lineage>
        <taxon>Bacteria</taxon>
        <taxon>Pseudomonadati</taxon>
        <taxon>Bacteroidota</taxon>
        <taxon>Chitinophagia</taxon>
        <taxon>Chitinophagales</taxon>
        <taxon>Chitinophagaceae</taxon>
        <taxon>Flavihumibacter</taxon>
    </lineage>
</organism>
<dbReference type="Pfam" id="PF00106">
    <property type="entry name" value="adh_short"/>
    <property type="match status" value="1"/>
</dbReference>
<evidence type="ECO:0000256" key="2">
    <source>
        <dbReference type="ARBA" id="ARBA00023002"/>
    </source>
</evidence>
<protein>
    <submittedName>
        <fullName evidence="4">Short-chain dehydrogenase</fullName>
    </submittedName>
</protein>
<dbReference type="RefSeq" id="WP_039144492.1">
    <property type="nucleotide sequence ID" value="NZ_JSVC01000045.1"/>
</dbReference>
<name>A0A0C1KTM8_9BACT</name>
<dbReference type="PRINTS" id="PR00080">
    <property type="entry name" value="SDRFAMILY"/>
</dbReference>
<dbReference type="PRINTS" id="PR00081">
    <property type="entry name" value="GDHRDH"/>
</dbReference>
<comment type="similarity">
    <text evidence="1 3">Belongs to the short-chain dehydrogenases/reductases (SDR) family.</text>
</comment>
<evidence type="ECO:0000256" key="1">
    <source>
        <dbReference type="ARBA" id="ARBA00006484"/>
    </source>
</evidence>
<dbReference type="InterPro" id="IPR036291">
    <property type="entry name" value="NAD(P)-bd_dom_sf"/>
</dbReference>
<dbReference type="STRING" id="1349421.OI18_22960"/>
<dbReference type="EMBL" id="JSVC01000045">
    <property type="protein sequence ID" value="KIC90751.1"/>
    <property type="molecule type" value="Genomic_DNA"/>
</dbReference>
<dbReference type="GO" id="GO:0016020">
    <property type="term" value="C:membrane"/>
    <property type="evidence" value="ECO:0007669"/>
    <property type="project" value="TreeGrafter"/>
</dbReference>
<dbReference type="Gene3D" id="3.40.50.720">
    <property type="entry name" value="NAD(P)-binding Rossmann-like Domain"/>
    <property type="match status" value="1"/>
</dbReference>
<keyword evidence="2" id="KW-0560">Oxidoreductase</keyword>
<evidence type="ECO:0000313" key="5">
    <source>
        <dbReference type="Proteomes" id="UP000031408"/>
    </source>
</evidence>